<dbReference type="OrthoDB" id="3269480at2759"/>
<proteinExistence type="predicted"/>
<dbReference type="EMBL" id="KZ084165">
    <property type="protein sequence ID" value="OSC96818.1"/>
    <property type="molecule type" value="Genomic_DNA"/>
</dbReference>
<gene>
    <name evidence="1" type="ORF">PYCCODRAFT_1378401</name>
</gene>
<organism evidence="1 2">
    <name type="scientific">Trametes coccinea (strain BRFM310)</name>
    <name type="common">Pycnoporus coccineus</name>
    <dbReference type="NCBI Taxonomy" id="1353009"/>
    <lineage>
        <taxon>Eukaryota</taxon>
        <taxon>Fungi</taxon>
        <taxon>Dikarya</taxon>
        <taxon>Basidiomycota</taxon>
        <taxon>Agaricomycotina</taxon>
        <taxon>Agaricomycetes</taxon>
        <taxon>Polyporales</taxon>
        <taxon>Polyporaceae</taxon>
        <taxon>Trametes</taxon>
    </lineage>
</organism>
<sequence length="247" mass="27659">MGFGTPSIAPIPKPFSDPIPNVVALPYGKCPPFHIMAPSWRMLLRLMARLSGTRLEPTMEAMAVVKTEMRLRIVISFVKVHHASSEWHTVLYMTIDHPIPPSAPAGWKYRNGDTSTLPWSYTLAQLPPFLRDGADAALSKFYTIPCTAETPFPTLPISFPNLATYLAAALENSRDAMHDSSSGVRRLAKYVDQFYPSDRVVLDDAPERTGMRRRLKNLVGIGSRPVRDRNAEMYELVTPFVPDDFGR</sequence>
<keyword evidence="2" id="KW-1185">Reference proteome</keyword>
<dbReference type="Proteomes" id="UP000193067">
    <property type="component" value="Unassembled WGS sequence"/>
</dbReference>
<dbReference type="STRING" id="1353009.A0A1Y2I6Q1"/>
<evidence type="ECO:0000313" key="2">
    <source>
        <dbReference type="Proteomes" id="UP000193067"/>
    </source>
</evidence>
<protein>
    <submittedName>
        <fullName evidence="1">Uncharacterized protein</fullName>
    </submittedName>
</protein>
<accession>A0A1Y2I6Q1</accession>
<name>A0A1Y2I6Q1_TRAC3</name>
<dbReference type="AlphaFoldDB" id="A0A1Y2I6Q1"/>
<evidence type="ECO:0000313" key="1">
    <source>
        <dbReference type="EMBL" id="OSC96818.1"/>
    </source>
</evidence>
<reference evidence="1 2" key="1">
    <citation type="journal article" date="2015" name="Biotechnol. Biofuels">
        <title>Enhanced degradation of softwood versus hardwood by the white-rot fungus Pycnoporus coccineus.</title>
        <authorList>
            <person name="Couturier M."/>
            <person name="Navarro D."/>
            <person name="Chevret D."/>
            <person name="Henrissat B."/>
            <person name="Piumi F."/>
            <person name="Ruiz-Duenas F.J."/>
            <person name="Martinez A.T."/>
            <person name="Grigoriev I.V."/>
            <person name="Riley R."/>
            <person name="Lipzen A."/>
            <person name="Berrin J.G."/>
            <person name="Master E.R."/>
            <person name="Rosso M.N."/>
        </authorList>
    </citation>
    <scope>NUCLEOTIDE SEQUENCE [LARGE SCALE GENOMIC DNA]</scope>
    <source>
        <strain evidence="1 2">BRFM310</strain>
    </source>
</reference>